<feature type="DNA-binding region" description="H-T-H motif" evidence="4">
    <location>
        <begin position="34"/>
        <end position="53"/>
    </location>
</feature>
<dbReference type="InterPro" id="IPR036271">
    <property type="entry name" value="Tet_transcr_reg_TetR-rel_C_sf"/>
</dbReference>
<sequence>MCQMRRMECSEMRTDATDVLDAAIPVLVRDRGASMQVVAARAGISRATLARMFPTRQAFVQAVAAKILDDCDSALTAAESGSGLTDAALAGLTAEYIPFAQLWNLVYVEPDVLGAPEAAERAERIFARTTALMAAGQDAGILRTDMPATWLASTFCGLAETAWELTLEGHMGTRQAPSFLTAVLHHGLAAAR</sequence>
<keyword evidence="1" id="KW-0805">Transcription regulation</keyword>
<dbReference type="InterPro" id="IPR009057">
    <property type="entry name" value="Homeodomain-like_sf"/>
</dbReference>
<dbReference type="SUPFAM" id="SSF46689">
    <property type="entry name" value="Homeodomain-like"/>
    <property type="match status" value="1"/>
</dbReference>
<keyword evidence="2 4" id="KW-0238">DNA-binding</keyword>
<reference evidence="6 7" key="1">
    <citation type="submission" date="2018-10" db="EMBL/GenBank/DDBJ databases">
        <title>Isolation from cow dung.</title>
        <authorList>
            <person name="Ling L."/>
        </authorList>
    </citation>
    <scope>NUCLEOTIDE SEQUENCE [LARGE SCALE GENOMIC DNA]</scope>
    <source>
        <strain evidence="6 7">NEAU-LL90</strain>
    </source>
</reference>
<evidence type="ECO:0000256" key="1">
    <source>
        <dbReference type="ARBA" id="ARBA00023015"/>
    </source>
</evidence>
<dbReference type="AlphaFoldDB" id="A0A3M2L7D4"/>
<evidence type="ECO:0000313" key="6">
    <source>
        <dbReference type="EMBL" id="RMI33539.1"/>
    </source>
</evidence>
<organism evidence="6 7">
    <name type="scientific">Nocardia stercoris</name>
    <dbReference type="NCBI Taxonomy" id="2483361"/>
    <lineage>
        <taxon>Bacteria</taxon>
        <taxon>Bacillati</taxon>
        <taxon>Actinomycetota</taxon>
        <taxon>Actinomycetes</taxon>
        <taxon>Mycobacteriales</taxon>
        <taxon>Nocardiaceae</taxon>
        <taxon>Nocardia</taxon>
    </lineage>
</organism>
<gene>
    <name evidence="6" type="ORF">EBN03_10520</name>
</gene>
<dbReference type="EMBL" id="RFFH01000003">
    <property type="protein sequence ID" value="RMI33539.1"/>
    <property type="molecule type" value="Genomic_DNA"/>
</dbReference>
<protein>
    <submittedName>
        <fullName evidence="6">TetR/AcrR family transcriptional regulator</fullName>
    </submittedName>
</protein>
<accession>A0A3M2L7D4</accession>
<keyword evidence="7" id="KW-1185">Reference proteome</keyword>
<dbReference type="GO" id="GO:0000976">
    <property type="term" value="F:transcription cis-regulatory region binding"/>
    <property type="evidence" value="ECO:0007669"/>
    <property type="project" value="TreeGrafter"/>
</dbReference>
<keyword evidence="3" id="KW-0804">Transcription</keyword>
<evidence type="ECO:0000256" key="4">
    <source>
        <dbReference type="PROSITE-ProRule" id="PRU00335"/>
    </source>
</evidence>
<proteinExistence type="predicted"/>
<dbReference type="InterPro" id="IPR001647">
    <property type="entry name" value="HTH_TetR"/>
</dbReference>
<evidence type="ECO:0000313" key="7">
    <source>
        <dbReference type="Proteomes" id="UP000279275"/>
    </source>
</evidence>
<dbReference type="PANTHER" id="PTHR30055">
    <property type="entry name" value="HTH-TYPE TRANSCRIPTIONAL REGULATOR RUTR"/>
    <property type="match status" value="1"/>
</dbReference>
<dbReference type="PROSITE" id="PS50977">
    <property type="entry name" value="HTH_TETR_2"/>
    <property type="match status" value="1"/>
</dbReference>
<evidence type="ECO:0000256" key="3">
    <source>
        <dbReference type="ARBA" id="ARBA00023163"/>
    </source>
</evidence>
<dbReference type="SUPFAM" id="SSF48498">
    <property type="entry name" value="Tetracyclin repressor-like, C-terminal domain"/>
    <property type="match status" value="1"/>
</dbReference>
<comment type="caution">
    <text evidence="6">The sequence shown here is derived from an EMBL/GenBank/DDBJ whole genome shotgun (WGS) entry which is preliminary data.</text>
</comment>
<evidence type="ECO:0000256" key="2">
    <source>
        <dbReference type="ARBA" id="ARBA00023125"/>
    </source>
</evidence>
<dbReference type="PANTHER" id="PTHR30055:SF234">
    <property type="entry name" value="HTH-TYPE TRANSCRIPTIONAL REGULATOR BETI"/>
    <property type="match status" value="1"/>
</dbReference>
<feature type="domain" description="HTH tetR-type" evidence="5">
    <location>
        <begin position="13"/>
        <end position="71"/>
    </location>
</feature>
<dbReference type="GO" id="GO:0003700">
    <property type="term" value="F:DNA-binding transcription factor activity"/>
    <property type="evidence" value="ECO:0007669"/>
    <property type="project" value="TreeGrafter"/>
</dbReference>
<evidence type="ECO:0000259" key="5">
    <source>
        <dbReference type="PROSITE" id="PS50977"/>
    </source>
</evidence>
<dbReference type="Proteomes" id="UP000279275">
    <property type="component" value="Unassembled WGS sequence"/>
</dbReference>
<dbReference type="InterPro" id="IPR050109">
    <property type="entry name" value="HTH-type_TetR-like_transc_reg"/>
</dbReference>
<name>A0A3M2L7D4_9NOCA</name>
<dbReference type="Gene3D" id="1.10.357.10">
    <property type="entry name" value="Tetracycline Repressor, domain 2"/>
    <property type="match status" value="1"/>
</dbReference>